<proteinExistence type="predicted"/>
<organism evidence="1 2">
    <name type="scientific">Lepraria finkii</name>
    <dbReference type="NCBI Taxonomy" id="1340010"/>
    <lineage>
        <taxon>Eukaryota</taxon>
        <taxon>Fungi</taxon>
        <taxon>Dikarya</taxon>
        <taxon>Ascomycota</taxon>
        <taxon>Pezizomycotina</taxon>
        <taxon>Lecanoromycetes</taxon>
        <taxon>OSLEUM clade</taxon>
        <taxon>Lecanoromycetidae</taxon>
        <taxon>Lecanorales</taxon>
        <taxon>Lecanorineae</taxon>
        <taxon>Stereocaulaceae</taxon>
        <taxon>Lepraria</taxon>
    </lineage>
</organism>
<accession>A0ABR4BJZ4</accession>
<sequence length="50" mass="5682">MPRKAFVADLSEAVANFERNNVLNLRAGKEDGMINFDYQIDDGELQKLQP</sequence>
<evidence type="ECO:0000313" key="1">
    <source>
        <dbReference type="EMBL" id="KAL2058005.1"/>
    </source>
</evidence>
<reference evidence="1 2" key="1">
    <citation type="submission" date="2024-09" db="EMBL/GenBank/DDBJ databases">
        <title>Rethinking Asexuality: The Enigmatic Case of Functional Sexual Genes in Lepraria (Stereocaulaceae).</title>
        <authorList>
            <person name="Doellman M."/>
            <person name="Sun Y."/>
            <person name="Barcenas-Pena A."/>
            <person name="Lumbsch H.T."/>
            <person name="Grewe F."/>
        </authorList>
    </citation>
    <scope>NUCLEOTIDE SEQUENCE [LARGE SCALE GENOMIC DNA]</scope>
    <source>
        <strain evidence="1 2">Grewe 0041</strain>
    </source>
</reference>
<evidence type="ECO:0000313" key="2">
    <source>
        <dbReference type="Proteomes" id="UP001590951"/>
    </source>
</evidence>
<gene>
    <name evidence="1" type="ORF">ABVK25_001623</name>
</gene>
<dbReference type="EMBL" id="JBHFEH010000003">
    <property type="protein sequence ID" value="KAL2058005.1"/>
    <property type="molecule type" value="Genomic_DNA"/>
</dbReference>
<name>A0ABR4BJZ4_9LECA</name>
<comment type="caution">
    <text evidence="1">The sequence shown here is derived from an EMBL/GenBank/DDBJ whole genome shotgun (WGS) entry which is preliminary data.</text>
</comment>
<keyword evidence="2" id="KW-1185">Reference proteome</keyword>
<dbReference type="Proteomes" id="UP001590951">
    <property type="component" value="Unassembled WGS sequence"/>
</dbReference>
<protein>
    <submittedName>
        <fullName evidence="1">Uncharacterized protein</fullName>
    </submittedName>
</protein>